<dbReference type="GO" id="GO:0005524">
    <property type="term" value="F:ATP binding"/>
    <property type="evidence" value="ECO:0007669"/>
    <property type="project" value="UniProtKB-UniRule"/>
</dbReference>
<evidence type="ECO:0000256" key="3">
    <source>
        <dbReference type="PROSITE-ProRule" id="PRU10141"/>
    </source>
</evidence>
<comment type="caution">
    <text evidence="6">The sequence shown here is derived from an EMBL/GenBank/DDBJ whole genome shotgun (WGS) entry which is preliminary data.</text>
</comment>
<feature type="binding site" evidence="3">
    <location>
        <position position="89"/>
    </location>
    <ligand>
        <name>ATP</name>
        <dbReference type="ChEBI" id="CHEBI:30616"/>
    </ligand>
</feature>
<dbReference type="PROSITE" id="PS50011">
    <property type="entry name" value="PROTEIN_KINASE_DOM"/>
    <property type="match status" value="1"/>
</dbReference>
<keyword evidence="2 3" id="KW-0067">ATP-binding</keyword>
<dbReference type="PROSITE" id="PS00108">
    <property type="entry name" value="PROTEIN_KINASE_ST"/>
    <property type="match status" value="1"/>
</dbReference>
<name>A0AA38VIT0_9PEZI</name>
<dbReference type="AlphaFoldDB" id="A0AA38VIT0"/>
<keyword evidence="1 3" id="KW-0547">Nucleotide-binding</keyword>
<dbReference type="CDD" id="cd13993">
    <property type="entry name" value="STKc_Pat1_like"/>
    <property type="match status" value="1"/>
</dbReference>
<dbReference type="InterPro" id="IPR008271">
    <property type="entry name" value="Ser/Thr_kinase_AS"/>
</dbReference>
<feature type="compositionally biased region" description="Acidic residues" evidence="4">
    <location>
        <begin position="357"/>
        <end position="368"/>
    </location>
</feature>
<keyword evidence="6" id="KW-0418">Kinase</keyword>
<dbReference type="GO" id="GO:0005737">
    <property type="term" value="C:cytoplasm"/>
    <property type="evidence" value="ECO:0007669"/>
    <property type="project" value="TreeGrafter"/>
</dbReference>
<evidence type="ECO:0000313" key="6">
    <source>
        <dbReference type="EMBL" id="KAJ9134156.1"/>
    </source>
</evidence>
<evidence type="ECO:0000313" key="7">
    <source>
        <dbReference type="Proteomes" id="UP001174694"/>
    </source>
</evidence>
<feature type="compositionally biased region" description="Pro residues" evidence="4">
    <location>
        <begin position="341"/>
        <end position="351"/>
    </location>
</feature>
<dbReference type="SUPFAM" id="SSF56112">
    <property type="entry name" value="Protein kinase-like (PK-like)"/>
    <property type="match status" value="1"/>
</dbReference>
<dbReference type="EMBL" id="JANBVO010000045">
    <property type="protein sequence ID" value="KAJ9134156.1"/>
    <property type="molecule type" value="Genomic_DNA"/>
</dbReference>
<accession>A0AA38VIT0</accession>
<evidence type="ECO:0000256" key="4">
    <source>
        <dbReference type="SAM" id="MobiDB-lite"/>
    </source>
</evidence>
<evidence type="ECO:0000256" key="2">
    <source>
        <dbReference type="ARBA" id="ARBA00022840"/>
    </source>
</evidence>
<dbReference type="PROSITE" id="PS00107">
    <property type="entry name" value="PROTEIN_KINASE_ATP"/>
    <property type="match status" value="1"/>
</dbReference>
<evidence type="ECO:0000256" key="1">
    <source>
        <dbReference type="ARBA" id="ARBA00022741"/>
    </source>
</evidence>
<feature type="compositionally biased region" description="Low complexity" evidence="4">
    <location>
        <begin position="387"/>
        <end position="401"/>
    </location>
</feature>
<reference evidence="6" key="1">
    <citation type="submission" date="2022-07" db="EMBL/GenBank/DDBJ databases">
        <title>Fungi with potential for degradation of polypropylene.</title>
        <authorList>
            <person name="Gostincar C."/>
        </authorList>
    </citation>
    <scope>NUCLEOTIDE SEQUENCE</scope>
    <source>
        <strain evidence="6">EXF-13308</strain>
    </source>
</reference>
<keyword evidence="6" id="KW-0808">Transferase</keyword>
<feature type="region of interest" description="Disordered" evidence="4">
    <location>
        <begin position="334"/>
        <end position="402"/>
    </location>
</feature>
<feature type="domain" description="Protein kinase" evidence="5">
    <location>
        <begin position="60"/>
        <end position="325"/>
    </location>
</feature>
<dbReference type="SMART" id="SM00220">
    <property type="entry name" value="S_TKc"/>
    <property type="match status" value="1"/>
</dbReference>
<dbReference type="InterPro" id="IPR000719">
    <property type="entry name" value="Prot_kinase_dom"/>
</dbReference>
<gene>
    <name evidence="6" type="ORF">NKR23_g10351</name>
</gene>
<dbReference type="GO" id="GO:0004674">
    <property type="term" value="F:protein serine/threonine kinase activity"/>
    <property type="evidence" value="ECO:0007669"/>
    <property type="project" value="TreeGrafter"/>
</dbReference>
<sequence length="519" mass="57912">MQHVSVYGYPTPPASPAFDQKCPISSHPVAVHHQQQQHFQHRYVPVAPEERLGRILAGTYQLVGVLGTGAYGVVYLAVDIKTGIRYAVKALSKFNADGTPLDRRQVEFQAREIRLHYNAATHPNVVSMEKIVDDVDCTYVILEYCPEGDLFYNITECGQYVGKDQLAKKVFLQILDAVEHCHNLGIFHRDLKPENILVTDHGETVKLADFGLATANERSEDYGCGSTFYMSPECLDHSPRRPYYYCAPNDVWSLGVILVNLTCGRNPWKQASHEDSTYRAFIRKPGFLKTILPLSDELNDILERIFNPDPEGRIGLAELKARIFSCSRFTEQPAPMMPQALPTPPASPEPAHPTYVDCEDSIVDDYDYDAPLSPAYSDDSLSDEESTCSSDDGSLTSSCSTIDDFDDDDCIQEPPEVPAPPQPELLPAIYEPEEPRMMGYPHPQDFAPYPPGPIPEAMPTMPMPIPVPSNGCAAPKYHLPFFWDMAKQYAAPPPPPPVVHHPIPFHHQVPLFTSLQGCY</sequence>
<evidence type="ECO:0000259" key="5">
    <source>
        <dbReference type="PROSITE" id="PS50011"/>
    </source>
</evidence>
<keyword evidence="7" id="KW-1185">Reference proteome</keyword>
<protein>
    <submittedName>
        <fullName evidence="6">Ran1-like protein kinase</fullName>
    </submittedName>
</protein>
<dbReference type="PANTHER" id="PTHR24346:SF30">
    <property type="entry name" value="MATERNAL EMBRYONIC LEUCINE ZIPPER KINASE"/>
    <property type="match status" value="1"/>
</dbReference>
<dbReference type="Gene3D" id="1.10.510.10">
    <property type="entry name" value="Transferase(Phosphotransferase) domain 1"/>
    <property type="match status" value="1"/>
</dbReference>
<dbReference type="Proteomes" id="UP001174694">
    <property type="component" value="Unassembled WGS sequence"/>
</dbReference>
<proteinExistence type="predicted"/>
<dbReference type="FunFam" id="1.10.510.10:FF:000549">
    <property type="entry name" value="Protein serine/threonine kinase (Ran1), putative"/>
    <property type="match status" value="1"/>
</dbReference>
<dbReference type="PANTHER" id="PTHR24346">
    <property type="entry name" value="MAP/MICROTUBULE AFFINITY-REGULATING KINASE"/>
    <property type="match status" value="1"/>
</dbReference>
<dbReference type="GO" id="GO:0035556">
    <property type="term" value="P:intracellular signal transduction"/>
    <property type="evidence" value="ECO:0007669"/>
    <property type="project" value="TreeGrafter"/>
</dbReference>
<dbReference type="InterPro" id="IPR017441">
    <property type="entry name" value="Protein_kinase_ATP_BS"/>
</dbReference>
<organism evidence="6 7">
    <name type="scientific">Pleurostoma richardsiae</name>
    <dbReference type="NCBI Taxonomy" id="41990"/>
    <lineage>
        <taxon>Eukaryota</taxon>
        <taxon>Fungi</taxon>
        <taxon>Dikarya</taxon>
        <taxon>Ascomycota</taxon>
        <taxon>Pezizomycotina</taxon>
        <taxon>Sordariomycetes</taxon>
        <taxon>Sordariomycetidae</taxon>
        <taxon>Calosphaeriales</taxon>
        <taxon>Pleurostomataceae</taxon>
        <taxon>Pleurostoma</taxon>
    </lineage>
</organism>
<dbReference type="Pfam" id="PF00069">
    <property type="entry name" value="Pkinase"/>
    <property type="match status" value="1"/>
</dbReference>
<dbReference type="InterPro" id="IPR011009">
    <property type="entry name" value="Kinase-like_dom_sf"/>
</dbReference>